<feature type="transmembrane region" description="Helical" evidence="2">
    <location>
        <begin position="472"/>
        <end position="494"/>
    </location>
</feature>
<comment type="subcellular location">
    <subcellularLocation>
        <location evidence="1">Cell inner membrane</location>
        <topology evidence="1">Multi-pass membrane protein</topology>
    </subcellularLocation>
</comment>
<keyword evidence="2" id="KW-0812">Transmembrane</keyword>
<accession>A0AAW4Z126</accession>
<organism evidence="4 5">
    <name type="scientific">Billgrantia desiderata</name>
    <dbReference type="NCBI Taxonomy" id="52021"/>
    <lineage>
        <taxon>Bacteria</taxon>
        <taxon>Pseudomonadati</taxon>
        <taxon>Pseudomonadota</taxon>
        <taxon>Gammaproteobacteria</taxon>
        <taxon>Oceanospirillales</taxon>
        <taxon>Halomonadaceae</taxon>
        <taxon>Billgrantia</taxon>
    </lineage>
</organism>
<comment type="function">
    <text evidence="1">Part of the tripartite ATP-independent periplasmic (TRAP) transport system.</text>
</comment>
<reference evidence="4" key="2">
    <citation type="journal article" date="2021" name="Front. Microbiol.">
        <title>Aerobic Denitrification and Heterotrophic Sulfur Oxidation in the Genus Halomonas Revealed by Six Novel Species Characterizations and Genome-Based Analysis.</title>
        <authorList>
            <person name="Wang L."/>
            <person name="Shao Z."/>
        </authorList>
    </citation>
    <scope>NUCLEOTIDE SEQUENCE</scope>
    <source>
        <strain evidence="4">MCCC 1A05776</strain>
    </source>
</reference>
<dbReference type="GO" id="GO:0022857">
    <property type="term" value="F:transmembrane transporter activity"/>
    <property type="evidence" value="ECO:0007669"/>
    <property type="project" value="UniProtKB-UniRule"/>
</dbReference>
<feature type="transmembrane region" description="Helical" evidence="2">
    <location>
        <begin position="190"/>
        <end position="212"/>
    </location>
</feature>
<proteinExistence type="predicted"/>
<feature type="domain" description="TRAP C4-dicarboxylate transport system permease DctM subunit" evidence="3">
    <location>
        <begin position="123"/>
        <end position="582"/>
    </location>
</feature>
<dbReference type="GO" id="GO:0005886">
    <property type="term" value="C:plasma membrane"/>
    <property type="evidence" value="ECO:0007669"/>
    <property type="project" value="UniProtKB-SubCell"/>
</dbReference>
<dbReference type="Pfam" id="PF06808">
    <property type="entry name" value="DctM"/>
    <property type="match status" value="1"/>
</dbReference>
<keyword evidence="1" id="KW-1003">Cell membrane</keyword>
<feature type="transmembrane region" description="Helical" evidence="2">
    <location>
        <begin position="385"/>
        <end position="407"/>
    </location>
</feature>
<keyword evidence="1" id="KW-0997">Cell inner membrane</keyword>
<feature type="transmembrane region" description="Helical" evidence="2">
    <location>
        <begin position="111"/>
        <end position="128"/>
    </location>
</feature>
<keyword evidence="2" id="KW-1133">Transmembrane helix</keyword>
<dbReference type="InterPro" id="IPR010656">
    <property type="entry name" value="DctM"/>
</dbReference>
<dbReference type="AlphaFoldDB" id="A0AAW4Z126"/>
<keyword evidence="1" id="KW-0813">Transport</keyword>
<evidence type="ECO:0000256" key="1">
    <source>
        <dbReference type="RuleBase" id="RU369079"/>
    </source>
</evidence>
<feature type="transmembrane region" description="Helical" evidence="2">
    <location>
        <begin position="539"/>
        <end position="556"/>
    </location>
</feature>
<feature type="transmembrane region" description="Helical" evidence="2">
    <location>
        <begin position="53"/>
        <end position="71"/>
    </location>
</feature>
<feature type="transmembrane region" description="Helical" evidence="2">
    <location>
        <begin position="360"/>
        <end position="379"/>
    </location>
</feature>
<name>A0AAW4Z126_9GAMM</name>
<feature type="transmembrane region" description="Helical" evidence="2">
    <location>
        <begin position="320"/>
        <end position="339"/>
    </location>
</feature>
<feature type="transmembrane region" description="Helical" evidence="2">
    <location>
        <begin position="568"/>
        <end position="587"/>
    </location>
</feature>
<feature type="transmembrane region" description="Helical" evidence="2">
    <location>
        <begin position="239"/>
        <end position="266"/>
    </location>
</feature>
<dbReference type="PANTHER" id="PTHR43849">
    <property type="entry name" value="BLL3936 PROTEIN"/>
    <property type="match status" value="1"/>
</dbReference>
<evidence type="ECO:0000256" key="2">
    <source>
        <dbReference type="SAM" id="Phobius"/>
    </source>
</evidence>
<feature type="transmembrane region" description="Helical" evidence="2">
    <location>
        <begin position="445"/>
        <end position="466"/>
    </location>
</feature>
<dbReference type="EMBL" id="JABFTS010000010">
    <property type="protein sequence ID" value="MCE8053380.1"/>
    <property type="molecule type" value="Genomic_DNA"/>
</dbReference>
<dbReference type="PANTHER" id="PTHR43849:SF2">
    <property type="entry name" value="BLL3936 PROTEIN"/>
    <property type="match status" value="1"/>
</dbReference>
<dbReference type="Proteomes" id="UP001320178">
    <property type="component" value="Unassembled WGS sequence"/>
</dbReference>
<dbReference type="RefSeq" id="WP_191223662.1">
    <property type="nucleotide sequence ID" value="NZ_JAAQTN010000014.1"/>
</dbReference>
<feature type="transmembrane region" description="Helical" evidence="2">
    <location>
        <begin position="506"/>
        <end position="533"/>
    </location>
</feature>
<evidence type="ECO:0000313" key="4">
    <source>
        <dbReference type="EMBL" id="MCE8053380.1"/>
    </source>
</evidence>
<feature type="transmembrane region" description="Helical" evidence="2">
    <location>
        <begin position="78"/>
        <end position="99"/>
    </location>
</feature>
<feature type="transmembrane region" description="Helical" evidence="2">
    <location>
        <begin position="22"/>
        <end position="41"/>
    </location>
</feature>
<evidence type="ECO:0000313" key="5">
    <source>
        <dbReference type="Proteomes" id="UP001320178"/>
    </source>
</evidence>
<feature type="transmembrane region" description="Helical" evidence="2">
    <location>
        <begin position="135"/>
        <end position="152"/>
    </location>
</feature>
<dbReference type="InterPro" id="IPR011853">
    <property type="entry name" value="TRAP_DctM-Dct_fused"/>
</dbReference>
<feature type="transmembrane region" description="Helical" evidence="2">
    <location>
        <begin position="593"/>
        <end position="615"/>
    </location>
</feature>
<dbReference type="NCBIfam" id="TIGR02123">
    <property type="entry name" value="TRAP_fused"/>
    <property type="match status" value="1"/>
</dbReference>
<protein>
    <submittedName>
        <fullName evidence="4">TRAP transporter permease</fullName>
    </submittedName>
</protein>
<keyword evidence="2" id="KW-0472">Membrane</keyword>
<reference evidence="4" key="1">
    <citation type="submission" date="2020-05" db="EMBL/GenBank/DDBJ databases">
        <authorList>
            <person name="Wang L."/>
            <person name="Shao Z."/>
        </authorList>
    </citation>
    <scope>NUCLEOTIDE SEQUENCE</scope>
    <source>
        <strain evidence="4">MCCC 1A05776</strain>
    </source>
</reference>
<comment type="caution">
    <text evidence="4">The sequence shown here is derived from an EMBL/GenBank/DDBJ whole genome shotgun (WGS) entry which is preliminary data.</text>
</comment>
<gene>
    <name evidence="4" type="ORF">HOP61_18980</name>
</gene>
<evidence type="ECO:0000259" key="3">
    <source>
        <dbReference type="Pfam" id="PF06808"/>
    </source>
</evidence>
<sequence length="673" mass="71406">MSESANPPVTVPGGNAIQPRPILWLITLVAVGLSLFQLYSAGIQPLGLFYQRSVHLMLIMMLAFLIFPVFGPNRKRGVLGWLIDAAFFAGALITGGYMVLYLDEIIRRAGFWSQTDIIVGCIAVVTVLEASRRAVGLGMTIIGVIAILYAFAGPRGELPWLGQFMPGILEHRGYNLDRVVGQLYLGQEGIFGLPLGVAATFIFVFVLFGAFLESTGAGKFFIDMAYAATGRQRGGPAKAAVIASAGMGSISGSAIANVVTTGAFTIPLMKRLGYKPHQAGGIEAAASTGGQIMPPLMGAGAFLIAEYTNTPYLDVVKVSILPAIMYFATVYLFVHIIALKQGMQGLPKSELPQMRDVLREGWHFLLPLAVLVWLLAMHMSPMRVGFYAVVTMVAVAALRYTIWFFFVAPRQGQPVTLASTGRVIWAGFVKLIEGLELGARNAVSVSLACAVAGIIVGVVGLTGLGLKFSAMMMAFSGGNIVLALLMVLLASLILGMGLPVTASYIVLIVLVGPALTAEFGIPLLIAHLVVFWYSQDSNVTPPIALAGFAGAAIAGSKPMATGVQAWKFAKGLYLIPMFMVFNPEIIMGGPLHILAWNGLIAILALGAFAAALEGYLFTRMSWLPRIAISGAIVAVFYPNFMVEAVGVAVMILAIGANWLASRREIHSAGAGTT</sequence>